<proteinExistence type="predicted"/>
<reference evidence="1" key="1">
    <citation type="submission" date="2018-10" db="EMBL/GenBank/DDBJ databases">
        <title>Hidden diversity of soil giant viruses.</title>
        <authorList>
            <person name="Schulz F."/>
            <person name="Alteio L."/>
            <person name="Goudeau D."/>
            <person name="Ryan E.M."/>
            <person name="Malmstrom R.R."/>
            <person name="Blanchard J."/>
            <person name="Woyke T."/>
        </authorList>
    </citation>
    <scope>NUCLEOTIDE SEQUENCE</scope>
    <source>
        <strain evidence="1">HYV1</strain>
    </source>
</reference>
<dbReference type="SUPFAM" id="SSF81901">
    <property type="entry name" value="HCP-like"/>
    <property type="match status" value="1"/>
</dbReference>
<organism evidence="1">
    <name type="scientific">Hyperionvirus sp</name>
    <dbReference type="NCBI Taxonomy" id="2487770"/>
    <lineage>
        <taxon>Viruses</taxon>
        <taxon>Varidnaviria</taxon>
        <taxon>Bamfordvirae</taxon>
        <taxon>Nucleocytoviricota</taxon>
        <taxon>Megaviricetes</taxon>
        <taxon>Imitervirales</taxon>
        <taxon>Mimiviridae</taxon>
        <taxon>Klosneuvirinae</taxon>
    </lineage>
</organism>
<evidence type="ECO:0000313" key="1">
    <source>
        <dbReference type="EMBL" id="AYV82825.1"/>
    </source>
</evidence>
<protein>
    <submittedName>
        <fullName evidence="1">Uncharacterized protein</fullName>
    </submittedName>
</protein>
<accession>A0A3G5A6F6</accession>
<name>A0A3G5A6F6_9VIRU</name>
<gene>
    <name evidence="1" type="ORF">Hyperionvirus2_193</name>
</gene>
<dbReference type="EMBL" id="MK072384">
    <property type="protein sequence ID" value="AYV82825.1"/>
    <property type="molecule type" value="Genomic_DNA"/>
</dbReference>
<sequence>MGLLIVKSADRLSPVSDDDARLDIRPSVDLTEENTYGNSDEFLNDIFIDRSFWEYKSDLKTEIKSINYDPLLVEQMFIEVKDEDVVNTPIYRKCIGEIAFNPHACYILGKVYRSKNNFFKAHGYYLKGMKMGYPKCFRSMAYLYIGARPISSQNASEYMIEGRKLSAMICLKRYLELQYDLQATIALARIVNSFPDFQESHSIVKIIANQLTRDPHFNRYLSEINEPDKLKQRVFESKPCSDMPEIYHIFSFVAHFYEKIDVHTAYLFKSLEYLSSARPHEELTDICELINSDPKLYTFEDYCFWFEFACQNRYIDSDYQMSLFCYNCKEYLKAKCYGDLAIHSSGEKMIDLFHKMYRDPNYWKVISGPNRLA</sequence>